<reference evidence="2" key="1">
    <citation type="submission" date="2019-10" db="EMBL/GenBank/DDBJ databases">
        <authorList>
            <consortium name="DOE Joint Genome Institute"/>
            <person name="Kuo A."/>
            <person name="Miyauchi S."/>
            <person name="Kiss E."/>
            <person name="Drula E."/>
            <person name="Kohler A."/>
            <person name="Sanchez-Garcia M."/>
            <person name="Andreopoulos B."/>
            <person name="Barry K.W."/>
            <person name="Bonito G."/>
            <person name="Buee M."/>
            <person name="Carver A."/>
            <person name="Chen C."/>
            <person name="Cichocki N."/>
            <person name="Clum A."/>
            <person name="Culley D."/>
            <person name="Crous P.W."/>
            <person name="Fauchery L."/>
            <person name="Girlanda M."/>
            <person name="Hayes R."/>
            <person name="Keri Z."/>
            <person name="LaButti K."/>
            <person name="Lipzen A."/>
            <person name="Lombard V."/>
            <person name="Magnuson J."/>
            <person name="Maillard F."/>
            <person name="Morin E."/>
            <person name="Murat C."/>
            <person name="Nolan M."/>
            <person name="Ohm R."/>
            <person name="Pangilinan J."/>
            <person name="Pereira M."/>
            <person name="Perotto S."/>
            <person name="Peter M."/>
            <person name="Riley R."/>
            <person name="Sitrit Y."/>
            <person name="Stielow B."/>
            <person name="Szollosi G."/>
            <person name="Zifcakova L."/>
            <person name="Stursova M."/>
            <person name="Spatafora J.W."/>
            <person name="Tedersoo L."/>
            <person name="Vaario L.-M."/>
            <person name="Yamada A."/>
            <person name="Yan M."/>
            <person name="Wang P."/>
            <person name="Xu J."/>
            <person name="Bruns T."/>
            <person name="Baldrian P."/>
            <person name="Vilgalys R."/>
            <person name="Henrissat B."/>
            <person name="Grigoriev I.V."/>
            <person name="Hibbett D."/>
            <person name="Nagy L.G."/>
            <person name="Martin F.M."/>
        </authorList>
    </citation>
    <scope>NUCLEOTIDE SEQUENCE</scope>
    <source>
        <strain evidence="2">Prilba</strain>
    </source>
</reference>
<reference evidence="2" key="2">
    <citation type="journal article" date="2020" name="Nat. Commun.">
        <title>Large-scale genome sequencing of mycorrhizal fungi provides insights into the early evolution of symbiotic traits.</title>
        <authorList>
            <person name="Miyauchi S."/>
            <person name="Kiss E."/>
            <person name="Kuo A."/>
            <person name="Drula E."/>
            <person name="Kohler A."/>
            <person name="Sanchez-Garcia M."/>
            <person name="Morin E."/>
            <person name="Andreopoulos B."/>
            <person name="Barry K.W."/>
            <person name="Bonito G."/>
            <person name="Buee M."/>
            <person name="Carver A."/>
            <person name="Chen C."/>
            <person name="Cichocki N."/>
            <person name="Clum A."/>
            <person name="Culley D."/>
            <person name="Crous P.W."/>
            <person name="Fauchery L."/>
            <person name="Girlanda M."/>
            <person name="Hayes R.D."/>
            <person name="Keri Z."/>
            <person name="LaButti K."/>
            <person name="Lipzen A."/>
            <person name="Lombard V."/>
            <person name="Magnuson J."/>
            <person name="Maillard F."/>
            <person name="Murat C."/>
            <person name="Nolan M."/>
            <person name="Ohm R.A."/>
            <person name="Pangilinan J."/>
            <person name="Pereira M.F."/>
            <person name="Perotto S."/>
            <person name="Peter M."/>
            <person name="Pfister S."/>
            <person name="Riley R."/>
            <person name="Sitrit Y."/>
            <person name="Stielow J.B."/>
            <person name="Szollosi G."/>
            <person name="Zifcakova L."/>
            <person name="Stursova M."/>
            <person name="Spatafora J.W."/>
            <person name="Tedersoo L."/>
            <person name="Vaario L.M."/>
            <person name="Yamada A."/>
            <person name="Yan M."/>
            <person name="Wang P."/>
            <person name="Xu J."/>
            <person name="Bruns T."/>
            <person name="Baldrian P."/>
            <person name="Vilgalys R."/>
            <person name="Dunand C."/>
            <person name="Henrissat B."/>
            <person name="Grigoriev I.V."/>
            <person name="Hibbett D."/>
            <person name="Nagy L.G."/>
            <person name="Martin F.M."/>
        </authorList>
    </citation>
    <scope>NUCLEOTIDE SEQUENCE</scope>
    <source>
        <strain evidence="2">Prilba</strain>
    </source>
</reference>
<dbReference type="EMBL" id="WHVB01000024">
    <property type="protein sequence ID" value="KAF8471010.1"/>
    <property type="molecule type" value="Genomic_DNA"/>
</dbReference>
<accession>A0A9P5JY40</accession>
<feature type="transmembrane region" description="Helical" evidence="1">
    <location>
        <begin position="70"/>
        <end position="88"/>
    </location>
</feature>
<organism evidence="2 3">
    <name type="scientific">Russula ochroleuca</name>
    <dbReference type="NCBI Taxonomy" id="152965"/>
    <lineage>
        <taxon>Eukaryota</taxon>
        <taxon>Fungi</taxon>
        <taxon>Dikarya</taxon>
        <taxon>Basidiomycota</taxon>
        <taxon>Agaricomycotina</taxon>
        <taxon>Agaricomycetes</taxon>
        <taxon>Russulales</taxon>
        <taxon>Russulaceae</taxon>
        <taxon>Russula</taxon>
    </lineage>
</organism>
<sequence>MVSPTRRHLLYPNGAPHTVSTEHDRDSRRQCTHTVYTQYSTLFGPLSPIVLLFTVYTVHSKHRTARCTCMRLLSIYGTTLMLKIHIFMRRRLWHL</sequence>
<name>A0A9P5JY40_9AGAM</name>
<keyword evidence="3" id="KW-1185">Reference proteome</keyword>
<keyword evidence="1" id="KW-0472">Membrane</keyword>
<evidence type="ECO:0000256" key="1">
    <source>
        <dbReference type="SAM" id="Phobius"/>
    </source>
</evidence>
<gene>
    <name evidence="2" type="ORF">DFH94DRAFT_770716</name>
</gene>
<keyword evidence="1" id="KW-0812">Transmembrane</keyword>
<protein>
    <submittedName>
        <fullName evidence="2">Uncharacterized protein</fullName>
    </submittedName>
</protein>
<keyword evidence="1" id="KW-1133">Transmembrane helix</keyword>
<evidence type="ECO:0000313" key="2">
    <source>
        <dbReference type="EMBL" id="KAF8471010.1"/>
    </source>
</evidence>
<feature type="non-terminal residue" evidence="2">
    <location>
        <position position="95"/>
    </location>
</feature>
<evidence type="ECO:0000313" key="3">
    <source>
        <dbReference type="Proteomes" id="UP000759537"/>
    </source>
</evidence>
<dbReference type="AlphaFoldDB" id="A0A9P5JY40"/>
<comment type="caution">
    <text evidence="2">The sequence shown here is derived from an EMBL/GenBank/DDBJ whole genome shotgun (WGS) entry which is preliminary data.</text>
</comment>
<proteinExistence type="predicted"/>
<dbReference type="Proteomes" id="UP000759537">
    <property type="component" value="Unassembled WGS sequence"/>
</dbReference>
<feature type="transmembrane region" description="Helical" evidence="1">
    <location>
        <begin position="36"/>
        <end position="58"/>
    </location>
</feature>